<dbReference type="InterPro" id="IPR037038">
    <property type="entry name" value="HepT-like_sf"/>
</dbReference>
<dbReference type="RefSeq" id="WP_194021110.1">
    <property type="nucleotide sequence ID" value="NZ_JADEVV010000075.1"/>
</dbReference>
<accession>A0ABR9VWA4</accession>
<keyword evidence="5" id="KW-0378">Hydrolase</keyword>
<evidence type="ECO:0000256" key="1">
    <source>
        <dbReference type="ARBA" id="ARBA00022553"/>
    </source>
</evidence>
<dbReference type="PANTHER" id="PTHR34139">
    <property type="entry name" value="UPF0331 PROTEIN MJ0127"/>
    <property type="match status" value="1"/>
</dbReference>
<protein>
    <submittedName>
        <fullName evidence="7">DUF86 domain-containing protein</fullName>
    </submittedName>
</protein>
<comment type="caution">
    <text evidence="7">The sequence shown here is derived from an EMBL/GenBank/DDBJ whole genome shotgun (WGS) entry which is preliminary data.</text>
</comment>
<dbReference type="Proteomes" id="UP000658720">
    <property type="component" value="Unassembled WGS sequence"/>
</dbReference>
<evidence type="ECO:0000313" key="8">
    <source>
        <dbReference type="Proteomes" id="UP000658720"/>
    </source>
</evidence>
<evidence type="ECO:0000313" key="7">
    <source>
        <dbReference type="EMBL" id="MBE9255628.1"/>
    </source>
</evidence>
<keyword evidence="4" id="KW-0547">Nucleotide-binding</keyword>
<evidence type="ECO:0000256" key="4">
    <source>
        <dbReference type="ARBA" id="ARBA00022741"/>
    </source>
</evidence>
<dbReference type="PANTHER" id="PTHR34139:SF1">
    <property type="entry name" value="RNASE MJ1380-RELATED"/>
    <property type="match status" value="1"/>
</dbReference>
<dbReference type="Gene3D" id="1.20.120.580">
    <property type="entry name" value="bsu32300-like"/>
    <property type="match status" value="1"/>
</dbReference>
<evidence type="ECO:0000256" key="3">
    <source>
        <dbReference type="ARBA" id="ARBA00022722"/>
    </source>
</evidence>
<name>A0ABR9VWA4_9SYNC</name>
<keyword evidence="2" id="KW-1277">Toxin-antitoxin system</keyword>
<keyword evidence="3" id="KW-0540">Nuclease</keyword>
<reference evidence="7 8" key="1">
    <citation type="submission" date="2020-10" db="EMBL/GenBank/DDBJ databases">
        <authorList>
            <person name="Castelo-Branco R."/>
            <person name="Eusebio N."/>
            <person name="Adriana R."/>
            <person name="Vieira A."/>
            <person name="Brugerolle De Fraissinette N."/>
            <person name="Rezende De Castro R."/>
            <person name="Schneider M.P."/>
            <person name="Vasconcelos V."/>
            <person name="Leao P.N."/>
        </authorList>
    </citation>
    <scope>NUCLEOTIDE SEQUENCE [LARGE SCALE GENOMIC DNA]</scope>
    <source>
        <strain evidence="7 8">LEGE 00031</strain>
    </source>
</reference>
<keyword evidence="1" id="KW-0597">Phosphoprotein</keyword>
<dbReference type="EMBL" id="JADEVV010000075">
    <property type="protein sequence ID" value="MBE9255628.1"/>
    <property type="molecule type" value="Genomic_DNA"/>
</dbReference>
<comment type="similarity">
    <text evidence="6">Belongs to the HepT RNase toxin family.</text>
</comment>
<evidence type="ECO:0000256" key="5">
    <source>
        <dbReference type="ARBA" id="ARBA00022801"/>
    </source>
</evidence>
<dbReference type="InterPro" id="IPR008201">
    <property type="entry name" value="HepT-like"/>
</dbReference>
<dbReference type="InterPro" id="IPR051813">
    <property type="entry name" value="HepT_RNase_toxin"/>
</dbReference>
<sequence length="113" mass="13206">MNRDLASILDALIFARRIVTFTTDMTEEDFLTDIRTQDAVMRNIAVLGEALRRISPEFRQTYPQIPYNQIIGMRNKLVHDYDGINLELIWDVIENYIPNLVNQLEKIVPKPDD</sequence>
<dbReference type="Pfam" id="PF01934">
    <property type="entry name" value="HepT-like"/>
    <property type="match status" value="1"/>
</dbReference>
<evidence type="ECO:0000256" key="6">
    <source>
        <dbReference type="ARBA" id="ARBA00024207"/>
    </source>
</evidence>
<organism evidence="7 8">
    <name type="scientific">Synechocystis salina LEGE 00031</name>
    <dbReference type="NCBI Taxonomy" id="1828736"/>
    <lineage>
        <taxon>Bacteria</taxon>
        <taxon>Bacillati</taxon>
        <taxon>Cyanobacteriota</taxon>
        <taxon>Cyanophyceae</taxon>
        <taxon>Synechococcales</taxon>
        <taxon>Merismopediaceae</taxon>
        <taxon>Synechocystis</taxon>
    </lineage>
</organism>
<keyword evidence="8" id="KW-1185">Reference proteome</keyword>
<evidence type="ECO:0000256" key="2">
    <source>
        <dbReference type="ARBA" id="ARBA00022649"/>
    </source>
</evidence>
<proteinExistence type="inferred from homology"/>
<gene>
    <name evidence="7" type="ORF">IQ217_17670</name>
</gene>